<gene>
    <name evidence="1" type="ORF">FB561_6099</name>
</gene>
<evidence type="ECO:0000313" key="1">
    <source>
        <dbReference type="EMBL" id="TWD84903.1"/>
    </source>
</evidence>
<name>A0A561C141_9ACTN</name>
<dbReference type="AlphaFoldDB" id="A0A561C141"/>
<protein>
    <submittedName>
        <fullName evidence="1">Uncharacterized protein</fullName>
    </submittedName>
</protein>
<sequence length="282" mass="30041">MVGWCPRSTRGRLARAQARPRTATVAGVRGGCAIGLPRGARLGRGGRLCARAGRWWWVRVVAGCPRSAWMAGACSRWAWMAGACSRWARMVTVAGVRGGCAIGLPCGARLGRGGRLCARAGRWWWVRVVGGCPRSAWMAGACSRWARMVTVAGVRGGCAVVRRGGPTLCAGWSLVVGAGGRWVPKVGVDGWCVLKVGADGHRRRGTRWVCRGTPWWADFVRGLVVGGGCGWSVGAQGRRGWLVRAQGGRGRPPWPGYAVGACDERGWGMRPMVGDWTHVAGE</sequence>
<organism evidence="1 2">
    <name type="scientific">Kribbella amoyensis</name>
    <dbReference type="NCBI Taxonomy" id="996641"/>
    <lineage>
        <taxon>Bacteria</taxon>
        <taxon>Bacillati</taxon>
        <taxon>Actinomycetota</taxon>
        <taxon>Actinomycetes</taxon>
        <taxon>Propionibacteriales</taxon>
        <taxon>Kribbellaceae</taxon>
        <taxon>Kribbella</taxon>
    </lineage>
</organism>
<keyword evidence="2" id="KW-1185">Reference proteome</keyword>
<proteinExistence type="predicted"/>
<evidence type="ECO:0000313" key="2">
    <source>
        <dbReference type="Proteomes" id="UP000318380"/>
    </source>
</evidence>
<dbReference type="Proteomes" id="UP000318380">
    <property type="component" value="Unassembled WGS sequence"/>
</dbReference>
<accession>A0A561C141</accession>
<comment type="caution">
    <text evidence="1">The sequence shown here is derived from an EMBL/GenBank/DDBJ whole genome shotgun (WGS) entry which is preliminary data.</text>
</comment>
<dbReference type="EMBL" id="VIVK01000001">
    <property type="protein sequence ID" value="TWD84903.1"/>
    <property type="molecule type" value="Genomic_DNA"/>
</dbReference>
<reference evidence="1 2" key="1">
    <citation type="submission" date="2019-06" db="EMBL/GenBank/DDBJ databases">
        <title>Sequencing the genomes of 1000 actinobacteria strains.</title>
        <authorList>
            <person name="Klenk H.-P."/>
        </authorList>
    </citation>
    <scope>NUCLEOTIDE SEQUENCE [LARGE SCALE GENOMIC DNA]</scope>
    <source>
        <strain evidence="1 2">DSM 24683</strain>
    </source>
</reference>